<dbReference type="Proteomes" id="UP001596025">
    <property type="component" value="Unassembled WGS sequence"/>
</dbReference>
<accession>A0ABV9LCS9</accession>
<sequence>MRLASALRRRLTRPPEPVRAVVQASADPEERVLAWGTLVRGQGWLVATSRGLRVVPADLPLDAAGDVGVLRWHEVGSARWAATDDDGGGSFTVSALTEVEPGVQAREPAKRHALSDAGDLPAVVRRRVDQTVVASRRSPLPNGGGVVLVARRVPGQAAREWTVVFDDDADRSDPEAREVARRKLEEALAAEQPG</sequence>
<organism evidence="1 2">
    <name type="scientific">Geodermatophilus arenarius</name>
    <dbReference type="NCBI Taxonomy" id="1137990"/>
    <lineage>
        <taxon>Bacteria</taxon>
        <taxon>Bacillati</taxon>
        <taxon>Actinomycetota</taxon>
        <taxon>Actinomycetes</taxon>
        <taxon>Geodermatophilales</taxon>
        <taxon>Geodermatophilaceae</taxon>
        <taxon>Geodermatophilus</taxon>
    </lineage>
</organism>
<reference evidence="2" key="1">
    <citation type="journal article" date="2019" name="Int. J. Syst. Evol. Microbiol.">
        <title>The Global Catalogue of Microorganisms (GCM) 10K type strain sequencing project: providing services to taxonomists for standard genome sequencing and annotation.</title>
        <authorList>
            <consortium name="The Broad Institute Genomics Platform"/>
            <consortium name="The Broad Institute Genome Sequencing Center for Infectious Disease"/>
            <person name="Wu L."/>
            <person name="Ma J."/>
        </authorList>
    </citation>
    <scope>NUCLEOTIDE SEQUENCE [LARGE SCALE GENOMIC DNA]</scope>
    <source>
        <strain evidence="2">CCUG 62763</strain>
    </source>
</reference>
<name>A0ABV9LCS9_9ACTN</name>
<evidence type="ECO:0000313" key="2">
    <source>
        <dbReference type="Proteomes" id="UP001596025"/>
    </source>
</evidence>
<keyword evidence="2" id="KW-1185">Reference proteome</keyword>
<proteinExistence type="predicted"/>
<comment type="caution">
    <text evidence="1">The sequence shown here is derived from an EMBL/GenBank/DDBJ whole genome shotgun (WGS) entry which is preliminary data.</text>
</comment>
<protein>
    <submittedName>
        <fullName evidence="1">Uncharacterized protein</fullName>
    </submittedName>
</protein>
<gene>
    <name evidence="1" type="ORF">ACFO3M_01030</name>
</gene>
<dbReference type="RefSeq" id="WP_387985213.1">
    <property type="nucleotide sequence ID" value="NZ_JBHSGR010000001.1"/>
</dbReference>
<dbReference type="EMBL" id="JBHSGR010000001">
    <property type="protein sequence ID" value="MFC4691964.1"/>
    <property type="molecule type" value="Genomic_DNA"/>
</dbReference>
<evidence type="ECO:0000313" key="1">
    <source>
        <dbReference type="EMBL" id="MFC4691964.1"/>
    </source>
</evidence>